<accession>A0ACC2MW40</accession>
<evidence type="ECO:0000313" key="2">
    <source>
        <dbReference type="Proteomes" id="UP001234297"/>
    </source>
</evidence>
<evidence type="ECO:0000313" key="1">
    <source>
        <dbReference type="EMBL" id="KAJ8649884.1"/>
    </source>
</evidence>
<protein>
    <submittedName>
        <fullName evidence="1">Uncharacterized protein</fullName>
    </submittedName>
</protein>
<comment type="caution">
    <text evidence="1">The sequence shown here is derived from an EMBL/GenBank/DDBJ whole genome shotgun (WGS) entry which is preliminary data.</text>
</comment>
<gene>
    <name evidence="1" type="ORF">MRB53_002907</name>
</gene>
<proteinExistence type="predicted"/>
<organism evidence="1 2">
    <name type="scientific">Persea americana</name>
    <name type="common">Avocado</name>
    <dbReference type="NCBI Taxonomy" id="3435"/>
    <lineage>
        <taxon>Eukaryota</taxon>
        <taxon>Viridiplantae</taxon>
        <taxon>Streptophyta</taxon>
        <taxon>Embryophyta</taxon>
        <taxon>Tracheophyta</taxon>
        <taxon>Spermatophyta</taxon>
        <taxon>Magnoliopsida</taxon>
        <taxon>Magnoliidae</taxon>
        <taxon>Laurales</taxon>
        <taxon>Lauraceae</taxon>
        <taxon>Persea</taxon>
    </lineage>
</organism>
<sequence>MKKIESTAKKGPRKGRHLKHSHVTTLFPSFEKSMGSISTYSTGKEPLLYVSHPDMGMVDLIVECTIPMLKSWEHRIDSEGEVGIGDVRVDEDLKCFSAFVISRACFGSSYSNGEEIFSRLRAIRHEMAKAGILLGIPGWSKGGIESNAGNSFTMDNYKSIYFAGHESTAVSATWGLMLLALNPEWQARARAEVSEVCGGQLPDADMLRRMKVVFDHGDPREVIHETMRLFPTATLVPREALQEMKLGEVHIPKGTNFWIPVPTLHREPEIWGPSAQEFDPGRFSNGIIGACKFPHMYIPFGMGARICPGQNLTMAELSSLSYCLGSPSPSPQAIATLLLLEWF</sequence>
<dbReference type="Proteomes" id="UP001234297">
    <property type="component" value="Chromosome 1"/>
</dbReference>
<dbReference type="EMBL" id="CM056809">
    <property type="protein sequence ID" value="KAJ8649884.1"/>
    <property type="molecule type" value="Genomic_DNA"/>
</dbReference>
<name>A0ACC2MW40_PERAE</name>
<keyword evidence="2" id="KW-1185">Reference proteome</keyword>
<reference evidence="1 2" key="1">
    <citation type="journal article" date="2022" name="Hortic Res">
        <title>A haplotype resolved chromosomal level avocado genome allows analysis of novel avocado genes.</title>
        <authorList>
            <person name="Nath O."/>
            <person name="Fletcher S.J."/>
            <person name="Hayward A."/>
            <person name="Shaw L.M."/>
            <person name="Masouleh A.K."/>
            <person name="Furtado A."/>
            <person name="Henry R.J."/>
            <person name="Mitter N."/>
        </authorList>
    </citation>
    <scope>NUCLEOTIDE SEQUENCE [LARGE SCALE GENOMIC DNA]</scope>
    <source>
        <strain evidence="2">cv. Hass</strain>
    </source>
</reference>